<dbReference type="InterPro" id="IPR058163">
    <property type="entry name" value="LysR-type_TF_proteobact-type"/>
</dbReference>
<dbReference type="AlphaFoldDB" id="A0A7W6MLT3"/>
<gene>
    <name evidence="3" type="ORF">GGR04_003970</name>
</gene>
<dbReference type="EMBL" id="JACIEK010000015">
    <property type="protein sequence ID" value="MBB4000094.1"/>
    <property type="molecule type" value="Genomic_DNA"/>
</dbReference>
<comment type="caution">
    <text evidence="3">The sequence shown here is derived from an EMBL/GenBank/DDBJ whole genome shotgun (WGS) entry which is preliminary data.</text>
</comment>
<dbReference type="GO" id="GO:0043565">
    <property type="term" value="F:sequence-specific DNA binding"/>
    <property type="evidence" value="ECO:0007669"/>
    <property type="project" value="TreeGrafter"/>
</dbReference>
<evidence type="ECO:0000313" key="4">
    <source>
        <dbReference type="Proteomes" id="UP000542776"/>
    </source>
</evidence>
<evidence type="ECO:0000313" key="3">
    <source>
        <dbReference type="EMBL" id="MBB4000094.1"/>
    </source>
</evidence>
<dbReference type="RefSeq" id="WP_246393416.1">
    <property type="nucleotide sequence ID" value="NZ_JACIEK010000015.1"/>
</dbReference>
<dbReference type="SUPFAM" id="SSF53850">
    <property type="entry name" value="Periplasmic binding protein-like II"/>
    <property type="match status" value="1"/>
</dbReference>
<reference evidence="3 4" key="1">
    <citation type="submission" date="2020-08" db="EMBL/GenBank/DDBJ databases">
        <title>Genomic Encyclopedia of Type Strains, Phase IV (KMG-IV): sequencing the most valuable type-strain genomes for metagenomic binning, comparative biology and taxonomic classification.</title>
        <authorList>
            <person name="Goeker M."/>
        </authorList>
    </citation>
    <scope>NUCLEOTIDE SEQUENCE [LARGE SCALE GENOMIC DNA]</scope>
    <source>
        <strain evidence="3 4">DSM 102238</strain>
    </source>
</reference>
<sequence length="266" mass="29500">MSDLMQVAQSATDTAKGSVRLAVTEGIGTFWIIPQLVDFLSGPGRDIQVTLQCALSAVDVLRLEADISIQTREPTSLDVGKHRLGWVHMTLFAGRSYVERHGLPKTLADLAHHKIIEQDMGLFPGYGLDQVFSREASEKMVSLRTNFASAHYWAVAKGAGIGLLPNYAVAIGGDLVPIDIGMRISVELWLAVHPELVKTERHQTVVEWLNQCFSSETYPWFGERFMDPTEIQVFLKGSSRLRTYFTGFTPVGSVEARRRLANQGNP</sequence>
<dbReference type="GO" id="GO:0003700">
    <property type="term" value="F:DNA-binding transcription factor activity"/>
    <property type="evidence" value="ECO:0007669"/>
    <property type="project" value="TreeGrafter"/>
</dbReference>
<name>A0A7W6MLT3_9HYPH</name>
<dbReference type="Gene3D" id="3.40.190.290">
    <property type="match status" value="1"/>
</dbReference>
<evidence type="ECO:0000259" key="2">
    <source>
        <dbReference type="Pfam" id="PF03466"/>
    </source>
</evidence>
<accession>A0A7W6MLT3</accession>
<dbReference type="GO" id="GO:0006351">
    <property type="term" value="P:DNA-templated transcription"/>
    <property type="evidence" value="ECO:0007669"/>
    <property type="project" value="TreeGrafter"/>
</dbReference>
<dbReference type="InterPro" id="IPR005119">
    <property type="entry name" value="LysR_subst-bd"/>
</dbReference>
<organism evidence="3 4">
    <name type="scientific">Aureimonas pseudogalii</name>
    <dbReference type="NCBI Taxonomy" id="1744844"/>
    <lineage>
        <taxon>Bacteria</taxon>
        <taxon>Pseudomonadati</taxon>
        <taxon>Pseudomonadota</taxon>
        <taxon>Alphaproteobacteria</taxon>
        <taxon>Hyphomicrobiales</taxon>
        <taxon>Aurantimonadaceae</taxon>
        <taxon>Aureimonas</taxon>
    </lineage>
</organism>
<dbReference type="Pfam" id="PF03466">
    <property type="entry name" value="LysR_substrate"/>
    <property type="match status" value="1"/>
</dbReference>
<proteinExistence type="inferred from homology"/>
<dbReference type="PANTHER" id="PTHR30537:SF3">
    <property type="entry name" value="TRANSCRIPTIONAL REGULATORY PROTEIN"/>
    <property type="match status" value="1"/>
</dbReference>
<keyword evidence="3" id="KW-0238">DNA-binding</keyword>
<protein>
    <submittedName>
        <fullName evidence="3">DNA-binding transcriptional LysR family regulator</fullName>
    </submittedName>
</protein>
<comment type="similarity">
    <text evidence="1">Belongs to the LysR transcriptional regulatory family.</text>
</comment>
<keyword evidence="4" id="KW-1185">Reference proteome</keyword>
<dbReference type="PANTHER" id="PTHR30537">
    <property type="entry name" value="HTH-TYPE TRANSCRIPTIONAL REGULATOR"/>
    <property type="match status" value="1"/>
</dbReference>
<evidence type="ECO:0000256" key="1">
    <source>
        <dbReference type="ARBA" id="ARBA00009437"/>
    </source>
</evidence>
<dbReference type="Proteomes" id="UP000542776">
    <property type="component" value="Unassembled WGS sequence"/>
</dbReference>
<feature type="domain" description="LysR substrate-binding" evidence="2">
    <location>
        <begin position="15"/>
        <end position="211"/>
    </location>
</feature>